<evidence type="ECO:0000313" key="4">
    <source>
        <dbReference type="Proteomes" id="UP000240572"/>
    </source>
</evidence>
<evidence type="ECO:0000256" key="1">
    <source>
        <dbReference type="SAM" id="MobiDB-lite"/>
    </source>
</evidence>
<protein>
    <submittedName>
        <fullName evidence="3">Oxygen tolerance protein BatD</fullName>
    </submittedName>
</protein>
<gene>
    <name evidence="3" type="ORF">B0I18_101200</name>
</gene>
<organism evidence="3 4">
    <name type="scientific">Taibaiella chishuiensis</name>
    <dbReference type="NCBI Taxonomy" id="1434707"/>
    <lineage>
        <taxon>Bacteria</taxon>
        <taxon>Pseudomonadati</taxon>
        <taxon>Bacteroidota</taxon>
        <taxon>Chitinophagia</taxon>
        <taxon>Chitinophagales</taxon>
        <taxon>Chitinophagaceae</taxon>
        <taxon>Taibaiella</taxon>
    </lineage>
</organism>
<evidence type="ECO:0000256" key="2">
    <source>
        <dbReference type="SAM" id="Phobius"/>
    </source>
</evidence>
<dbReference type="InterPro" id="IPR025738">
    <property type="entry name" value="BatD"/>
</dbReference>
<keyword evidence="4" id="KW-1185">Reference proteome</keyword>
<dbReference type="PANTHER" id="PTHR40940:SF2">
    <property type="entry name" value="BATD"/>
    <property type="match status" value="1"/>
</dbReference>
<reference evidence="3 4" key="1">
    <citation type="submission" date="2018-03" db="EMBL/GenBank/DDBJ databases">
        <title>Genomic Encyclopedia of Type Strains, Phase III (KMG-III): the genomes of soil and plant-associated and newly described type strains.</title>
        <authorList>
            <person name="Whitman W."/>
        </authorList>
    </citation>
    <scope>NUCLEOTIDE SEQUENCE [LARGE SCALE GENOMIC DNA]</scope>
    <source>
        <strain evidence="3 4">CGMCC 1.12700</strain>
    </source>
</reference>
<keyword evidence="2" id="KW-0472">Membrane</keyword>
<dbReference type="EMBL" id="PYGD01000001">
    <property type="protein sequence ID" value="PSK94050.1"/>
    <property type="molecule type" value="Genomic_DNA"/>
</dbReference>
<feature type="transmembrane region" description="Helical" evidence="2">
    <location>
        <begin position="512"/>
        <end position="531"/>
    </location>
</feature>
<dbReference type="Proteomes" id="UP000240572">
    <property type="component" value="Unassembled WGS sequence"/>
</dbReference>
<dbReference type="OrthoDB" id="2079210at2"/>
<accession>A0A2P8DA02</accession>
<name>A0A2P8DA02_9BACT</name>
<comment type="caution">
    <text evidence="3">The sequence shown here is derived from an EMBL/GenBank/DDBJ whole genome shotgun (WGS) entry which is preliminary data.</text>
</comment>
<keyword evidence="2" id="KW-1133">Transmembrane helix</keyword>
<sequence>MMLKKSFAWIFILIGLHISTFAQEVVFTAQVSSQRVGTKDQLQVTYTLSNARDAGNFQPPSFSGFSIEGGPYQSNNTSINVVNGQTRQTSAVSLTYVLRPLRAGSVTIPPAKVDVGGKTISSNSLKLDVVNGAIAGGRPQQRAADPFDDDPFAAMRMMQQRMMQQQQQYRQQQNQARQQQSAELQSMDEKNISKNIFIRVDVDKTNPHVGEQITASYKLYTRLPMTVNLTQLPSLNGFWSQDFQIPNPPKAREEVVNGQRYQVFLLKRSALFPQQDGALELDAAKAEGVVRVLQQVKGRNPYADDPMFGSFFMDDPFFNDDAFVGYNYKDVPVKLSSPPVKINVRPLPAKDQPASFTGAVGDFSIQASLDKKTLSTDDVATLTFTVSGSGNLKLISNPKVAFAGELGVSDPLVTDTITGRNPAITGSKIFTYTISPQMPGDFTIPPIPFAYYDAGSGQYKTVQTQPFKLQVTKGKNYNPAIARDQAIPGDIHDITKGELQPDTVQRPLAGRAGYWALYLLPILAFTGLLIWKRRQDAYAGNTALFRNKKANKIAWKRLATARKLLPQQEHKAFYEEVSKAIWLYLSDKLAIPLSNLSKDNVASELEHKQVPASQIEQVSHLILECEMALYSPSGGQKQRQHTLNEASTVIGALEQVLKTKNNTTLQHAG</sequence>
<feature type="compositionally biased region" description="Low complexity" evidence="1">
    <location>
        <begin position="162"/>
        <end position="180"/>
    </location>
</feature>
<keyword evidence="2" id="KW-0812">Transmembrane</keyword>
<dbReference type="AlphaFoldDB" id="A0A2P8DA02"/>
<feature type="region of interest" description="Disordered" evidence="1">
    <location>
        <begin position="162"/>
        <end position="185"/>
    </location>
</feature>
<dbReference type="PANTHER" id="PTHR40940">
    <property type="entry name" value="PROTEIN BATD-RELATED"/>
    <property type="match status" value="1"/>
</dbReference>
<evidence type="ECO:0000313" key="3">
    <source>
        <dbReference type="EMBL" id="PSK94050.1"/>
    </source>
</evidence>
<proteinExistence type="predicted"/>
<dbReference type="Pfam" id="PF13584">
    <property type="entry name" value="BatD"/>
    <property type="match status" value="2"/>
</dbReference>